<name>A0AAN7ZBH5_9PEZI</name>
<evidence type="ECO:0000313" key="2">
    <source>
        <dbReference type="Proteomes" id="UP001305414"/>
    </source>
</evidence>
<protein>
    <submittedName>
        <fullName evidence="1">Uncharacterized protein</fullName>
    </submittedName>
</protein>
<keyword evidence="2" id="KW-1185">Reference proteome</keyword>
<dbReference type="Proteomes" id="UP001305414">
    <property type="component" value="Unassembled WGS sequence"/>
</dbReference>
<proteinExistence type="predicted"/>
<accession>A0AAN7ZBH5</accession>
<dbReference type="AlphaFoldDB" id="A0AAN7ZBH5"/>
<evidence type="ECO:0000313" key="1">
    <source>
        <dbReference type="EMBL" id="KAK5632828.1"/>
    </source>
</evidence>
<dbReference type="EMBL" id="JAWHQM010000027">
    <property type="protein sequence ID" value="KAK5632828.1"/>
    <property type="molecule type" value="Genomic_DNA"/>
</dbReference>
<reference evidence="1 2" key="1">
    <citation type="submission" date="2023-10" db="EMBL/GenBank/DDBJ databases">
        <title>Draft genome sequence of Xylaria bambusicola isolate GMP-LS, the root and basal stem rot pathogen of sugarcane in Indonesia.</title>
        <authorList>
            <person name="Selvaraj P."/>
            <person name="Muralishankar V."/>
            <person name="Muruganantham S."/>
            <person name="Sp S."/>
            <person name="Haryani S."/>
            <person name="Lau K.J.X."/>
            <person name="Naqvi N.I."/>
        </authorList>
    </citation>
    <scope>NUCLEOTIDE SEQUENCE [LARGE SCALE GENOMIC DNA]</scope>
    <source>
        <strain evidence="1">GMP-LS</strain>
    </source>
</reference>
<comment type="caution">
    <text evidence="1">The sequence shown here is derived from an EMBL/GenBank/DDBJ whole genome shotgun (WGS) entry which is preliminary data.</text>
</comment>
<sequence length="120" mass="13616">MGEWRGFTGTRQTEHHCSLRRRSTYYIWTLSTKETGFEHRSRHWPPRRRVNLRATPNAAHVAVDYNAASGGHLGPTPTATKGYETILNAYNASPYLGVVRLIIPPPVRFLFLDIGRTSLP</sequence>
<gene>
    <name evidence="1" type="ORF">RRF57_008542</name>
</gene>
<organism evidence="1 2">
    <name type="scientific">Xylaria bambusicola</name>
    <dbReference type="NCBI Taxonomy" id="326684"/>
    <lineage>
        <taxon>Eukaryota</taxon>
        <taxon>Fungi</taxon>
        <taxon>Dikarya</taxon>
        <taxon>Ascomycota</taxon>
        <taxon>Pezizomycotina</taxon>
        <taxon>Sordariomycetes</taxon>
        <taxon>Xylariomycetidae</taxon>
        <taxon>Xylariales</taxon>
        <taxon>Xylariaceae</taxon>
        <taxon>Xylaria</taxon>
    </lineage>
</organism>